<dbReference type="InterPro" id="IPR054168">
    <property type="entry name" value="PG_1098_Fer"/>
</dbReference>
<dbReference type="Gene3D" id="1.10.10.1110">
    <property type="entry name" value="Methyltransferase PG1098, N-terminal domain"/>
    <property type="match status" value="1"/>
</dbReference>
<dbReference type="Pfam" id="PF22013">
    <property type="entry name" value="PG_1098_Fer"/>
    <property type="match status" value="1"/>
</dbReference>
<dbReference type="Pfam" id="PF18096">
    <property type="entry name" value="Thump_like"/>
    <property type="match status" value="1"/>
</dbReference>
<organism evidence="3 6">
    <name type="scientific">Bacteroides faecis</name>
    <dbReference type="NCBI Taxonomy" id="674529"/>
    <lineage>
        <taxon>Bacteria</taxon>
        <taxon>Pseudomonadati</taxon>
        <taxon>Bacteroidota</taxon>
        <taxon>Bacteroidia</taxon>
        <taxon>Bacteroidales</taxon>
        <taxon>Bacteroidaceae</taxon>
        <taxon>Bacteroides</taxon>
    </lineage>
</organism>
<evidence type="ECO:0000313" key="5">
    <source>
        <dbReference type="EMBL" id="VYT50939.1"/>
    </source>
</evidence>
<evidence type="ECO:0000259" key="1">
    <source>
        <dbReference type="Pfam" id="PF18096"/>
    </source>
</evidence>
<dbReference type="InterPro" id="IPR029063">
    <property type="entry name" value="SAM-dependent_MTases_sf"/>
</dbReference>
<proteinExistence type="predicted"/>
<sequence length="396" mass="44808">MMQISPETQLFIRQHQTDDIRILALQGRKYPNVDMPTAITQIAGRQVAAEKIPSWKEINDIWYPKHLSLEQCSSEVTAHYKATLLKGDSLTDLTGGFGIDCSFLAAKFQSVTYVERQKDLCEIAIHNFPILNLKHIDVRNEDGVDYLNAMSPVDCIFLDPARRNGHGGKTVAISDCEPNVAELEELLLKKGKRVMIKLSPMLDLTLALKELQSVQEVHIISANNECKELLLILGQTPADEIPIHCINLYTKGMQKEQRFVFTREEEQRSKCSYTNTLENYLYEPNASLLKAGAFRIITSAFPVKKLHPNSHLYTSDTLIGNFPGRIFHIVNQCSFNKKEIKKGLADLKKANITVRNFPATVAELRKRTKLMEGGNTYLFASTLNDEQKVLVRCEKV</sequence>
<evidence type="ECO:0000313" key="3">
    <source>
        <dbReference type="EMBL" id="CUQ24167.1"/>
    </source>
</evidence>
<accession>A0A6N2X9E7</accession>
<dbReference type="GO" id="GO:0032259">
    <property type="term" value="P:methylation"/>
    <property type="evidence" value="ECO:0007669"/>
    <property type="project" value="UniProtKB-KW"/>
</dbReference>
<dbReference type="RefSeq" id="WP_022301242.1">
    <property type="nucleotide sequence ID" value="NZ_CABMFH010000033.1"/>
</dbReference>
<keyword evidence="7" id="KW-1185">Reference proteome</keyword>
<dbReference type="GeneID" id="69587829"/>
<feature type="domain" description="THUMP-like" evidence="1">
    <location>
        <begin position="324"/>
        <end position="395"/>
    </location>
</feature>
<dbReference type="Proteomes" id="UP000095606">
    <property type="component" value="Unassembled WGS sequence"/>
</dbReference>
<dbReference type="Proteomes" id="UP001060104">
    <property type="component" value="Chromosome"/>
</dbReference>
<evidence type="ECO:0000313" key="7">
    <source>
        <dbReference type="Proteomes" id="UP001060104"/>
    </source>
</evidence>
<name>A0A174UVT9_9BACE</name>
<protein>
    <submittedName>
        <fullName evidence="4">SAM-dependent methyltransferase</fullName>
    </submittedName>
</protein>
<dbReference type="SUPFAM" id="SSF53335">
    <property type="entry name" value="S-adenosyl-L-methionine-dependent methyltransferases"/>
    <property type="match status" value="1"/>
</dbReference>
<evidence type="ECO:0000313" key="6">
    <source>
        <dbReference type="Proteomes" id="UP000095606"/>
    </source>
</evidence>
<accession>A0A174UVT9</accession>
<evidence type="ECO:0000313" key="4">
    <source>
        <dbReference type="EMBL" id="UVQ75590.1"/>
    </source>
</evidence>
<keyword evidence="4" id="KW-0808">Transferase</keyword>
<reference evidence="4" key="3">
    <citation type="submission" date="2022-08" db="EMBL/GenBank/DDBJ databases">
        <title>Genome Sequencing of Bacteroides fragilis Group Isolates with Nanopore Technology.</title>
        <authorList>
            <person name="Tisza M.J."/>
            <person name="Smith D."/>
            <person name="Dekker J.P."/>
        </authorList>
    </citation>
    <scope>NUCLEOTIDE SEQUENCE</scope>
    <source>
        <strain evidence="4">BFG-527</strain>
    </source>
</reference>
<dbReference type="Gene3D" id="3.40.50.150">
    <property type="entry name" value="Vaccinia Virus protein VP39"/>
    <property type="match status" value="1"/>
</dbReference>
<dbReference type="InterPro" id="IPR041497">
    <property type="entry name" value="Thump-like"/>
</dbReference>
<dbReference type="EMBL" id="CP103141">
    <property type="protein sequence ID" value="UVQ75590.1"/>
    <property type="molecule type" value="Genomic_DNA"/>
</dbReference>
<dbReference type="PANTHER" id="PTHR14741:SF32">
    <property type="entry name" value="TRIMETHYLGUANOSINE SYNTHASE"/>
    <property type="match status" value="1"/>
</dbReference>
<dbReference type="GO" id="GO:0008168">
    <property type="term" value="F:methyltransferase activity"/>
    <property type="evidence" value="ECO:0007669"/>
    <property type="project" value="UniProtKB-KW"/>
</dbReference>
<keyword evidence="4" id="KW-0489">Methyltransferase</keyword>
<dbReference type="AlphaFoldDB" id="A0A174UVT9"/>
<dbReference type="PANTHER" id="PTHR14741">
    <property type="entry name" value="S-ADENOSYLMETHIONINE-DEPENDENT METHYLTRANSFERASE RELATED"/>
    <property type="match status" value="1"/>
</dbReference>
<dbReference type="EMBL" id="CZAE01000032">
    <property type="protein sequence ID" value="CUQ24167.1"/>
    <property type="molecule type" value="Genomic_DNA"/>
</dbReference>
<reference evidence="3 6" key="1">
    <citation type="submission" date="2015-09" db="EMBL/GenBank/DDBJ databases">
        <authorList>
            <consortium name="Pathogen Informatics"/>
        </authorList>
    </citation>
    <scope>NUCLEOTIDE SEQUENCE [LARGE SCALE GENOMIC DNA]</scope>
    <source>
        <strain evidence="3 6">2789STDY5834846</strain>
    </source>
</reference>
<feature type="domain" description="PG-1098 ferredoxin-like" evidence="2">
    <location>
        <begin position="280"/>
        <end position="323"/>
    </location>
</feature>
<reference evidence="5" key="2">
    <citation type="submission" date="2019-11" db="EMBL/GenBank/DDBJ databases">
        <authorList>
            <person name="Feng L."/>
        </authorList>
    </citation>
    <scope>NUCLEOTIDE SEQUENCE</scope>
    <source>
        <strain evidence="5">BfaecisLFYP10</strain>
    </source>
</reference>
<gene>
    <name evidence="5" type="ORF">BFLFYP10_04062</name>
    <name evidence="3" type="ORF">ERS852461_04681</name>
    <name evidence="4" type="ORF">NXY30_04080</name>
</gene>
<dbReference type="EMBL" id="CACRSZ010000086">
    <property type="protein sequence ID" value="VYT50939.1"/>
    <property type="molecule type" value="Genomic_DNA"/>
</dbReference>
<evidence type="ECO:0000259" key="2">
    <source>
        <dbReference type="Pfam" id="PF22013"/>
    </source>
</evidence>